<proteinExistence type="predicted"/>
<dbReference type="EMBL" id="CAACVS010000570">
    <property type="protein sequence ID" value="VEU43670.1"/>
    <property type="molecule type" value="Genomic_DNA"/>
</dbReference>
<gene>
    <name evidence="2" type="ORF">PSNMU_V1.4_AUG-EV-PASAV3_0106680</name>
</gene>
<accession>A0A448ZNR2</accession>
<dbReference type="Proteomes" id="UP000291116">
    <property type="component" value="Unassembled WGS sequence"/>
</dbReference>
<reference evidence="2 3" key="1">
    <citation type="submission" date="2019-01" db="EMBL/GenBank/DDBJ databases">
        <authorList>
            <person name="Ferrante I. M."/>
        </authorList>
    </citation>
    <scope>NUCLEOTIDE SEQUENCE [LARGE SCALE GENOMIC DNA]</scope>
    <source>
        <strain evidence="2 3">B856</strain>
    </source>
</reference>
<evidence type="ECO:0000256" key="1">
    <source>
        <dbReference type="SAM" id="MobiDB-lite"/>
    </source>
</evidence>
<feature type="region of interest" description="Disordered" evidence="1">
    <location>
        <begin position="1"/>
        <end position="20"/>
    </location>
</feature>
<protein>
    <submittedName>
        <fullName evidence="2">Uncharacterized protein</fullName>
    </submittedName>
</protein>
<dbReference type="AlphaFoldDB" id="A0A448ZNR2"/>
<evidence type="ECO:0000313" key="2">
    <source>
        <dbReference type="EMBL" id="VEU43670.1"/>
    </source>
</evidence>
<dbReference type="OrthoDB" id="42305at2759"/>
<keyword evidence="3" id="KW-1185">Reference proteome</keyword>
<organism evidence="2 3">
    <name type="scientific">Pseudo-nitzschia multistriata</name>
    <dbReference type="NCBI Taxonomy" id="183589"/>
    <lineage>
        <taxon>Eukaryota</taxon>
        <taxon>Sar</taxon>
        <taxon>Stramenopiles</taxon>
        <taxon>Ochrophyta</taxon>
        <taxon>Bacillariophyta</taxon>
        <taxon>Bacillariophyceae</taxon>
        <taxon>Bacillariophycidae</taxon>
        <taxon>Bacillariales</taxon>
        <taxon>Bacillariaceae</taxon>
        <taxon>Pseudo-nitzschia</taxon>
    </lineage>
</organism>
<name>A0A448ZNR2_9STRA</name>
<sequence length="494" mass="54006">MPAEEERLDFSPVAKNHNHHSIATDRAMNSRPPARSTTKVLLPFLAAALLASLAATLHSLRFDPGVPTNDAGRGEPPPPPIERVRLSLEENPRFERSEFTLDTFPVGGVDLALFGLGPANSPLPAPEPGPREVFDLFADFDLSPKIVGNETWVDLLRYRRDADATSLSFYVDKVARKRWLRTRDNLDGMEAFVLKYGSELLGEGDASAHASAHTERSEKHRRDAQQASLEALLPVGRDYAAKPTHLSCAGGVWLTKTVGNTTLVGHGKKPFAEMPGFGRALVAGDLADRLQTVQESCGRRVPESLALRRVKPGVVVEERFASWEASTGETDDDRGGTEFKVFTIWGRVWLAVQRPGMDGAAAILHRNGTHLAWSGKSEPLPDWIDWPRIVAMAEESGRNKDMFRTDVFVGVPAGGGTPKGDGPAPVVRYVVSESEIHPTEYFHVKGTQSIFNEGGRLWLAGYASGNYRVVPNTEVPPAFVEHGMLPEAWDTDAA</sequence>
<evidence type="ECO:0000313" key="3">
    <source>
        <dbReference type="Proteomes" id="UP000291116"/>
    </source>
</evidence>